<feature type="non-terminal residue" evidence="1">
    <location>
        <position position="1"/>
    </location>
</feature>
<keyword evidence="2" id="KW-1185">Reference proteome</keyword>
<accession>A0A371EQD3</accession>
<dbReference type="InterPro" id="IPR012337">
    <property type="entry name" value="RNaseH-like_sf"/>
</dbReference>
<dbReference type="InterPro" id="IPR036397">
    <property type="entry name" value="RNaseH_sf"/>
</dbReference>
<proteinExistence type="predicted"/>
<organism evidence="1 2">
    <name type="scientific">Mucuna pruriens</name>
    <name type="common">Velvet bean</name>
    <name type="synonym">Dolichos pruriens</name>
    <dbReference type="NCBI Taxonomy" id="157652"/>
    <lineage>
        <taxon>Eukaryota</taxon>
        <taxon>Viridiplantae</taxon>
        <taxon>Streptophyta</taxon>
        <taxon>Embryophyta</taxon>
        <taxon>Tracheophyta</taxon>
        <taxon>Spermatophyta</taxon>
        <taxon>Magnoliopsida</taxon>
        <taxon>eudicotyledons</taxon>
        <taxon>Gunneridae</taxon>
        <taxon>Pentapetalae</taxon>
        <taxon>rosids</taxon>
        <taxon>fabids</taxon>
        <taxon>Fabales</taxon>
        <taxon>Fabaceae</taxon>
        <taxon>Papilionoideae</taxon>
        <taxon>50 kb inversion clade</taxon>
        <taxon>NPAAA clade</taxon>
        <taxon>indigoferoid/millettioid clade</taxon>
        <taxon>Phaseoleae</taxon>
        <taxon>Mucuna</taxon>
    </lineage>
</organism>
<reference evidence="1" key="1">
    <citation type="submission" date="2018-05" db="EMBL/GenBank/DDBJ databases">
        <title>Draft genome of Mucuna pruriens seed.</title>
        <authorList>
            <person name="Nnadi N.E."/>
            <person name="Vos R."/>
            <person name="Hasami M.H."/>
            <person name="Devisetty U.K."/>
            <person name="Aguiy J.C."/>
        </authorList>
    </citation>
    <scope>NUCLEOTIDE SEQUENCE [LARGE SCALE GENOMIC DNA]</scope>
    <source>
        <strain evidence="1">JCA_2017</strain>
    </source>
</reference>
<dbReference type="Gene3D" id="3.30.420.10">
    <property type="entry name" value="Ribonuclease H-like superfamily/Ribonuclease H"/>
    <property type="match status" value="1"/>
</dbReference>
<dbReference type="OrthoDB" id="1739513at2759"/>
<dbReference type="STRING" id="157652.A0A371EQD3"/>
<evidence type="ECO:0000313" key="2">
    <source>
        <dbReference type="Proteomes" id="UP000257109"/>
    </source>
</evidence>
<gene>
    <name evidence="1" type="ORF">CR513_52759</name>
</gene>
<dbReference type="EMBL" id="QJKJ01012617">
    <property type="protein sequence ID" value="RDX68268.1"/>
    <property type="molecule type" value="Genomic_DNA"/>
</dbReference>
<dbReference type="PANTHER" id="PTHR48475:SF2">
    <property type="entry name" value="RIBONUCLEASE H"/>
    <property type="match status" value="1"/>
</dbReference>
<dbReference type="SUPFAM" id="SSF53098">
    <property type="entry name" value="Ribonuclease H-like"/>
    <property type="match status" value="1"/>
</dbReference>
<protein>
    <submittedName>
        <fullName evidence="1">Uncharacterized protein</fullName>
    </submittedName>
</protein>
<dbReference type="Proteomes" id="UP000257109">
    <property type="component" value="Unassembled WGS sequence"/>
</dbReference>
<dbReference type="PANTHER" id="PTHR48475">
    <property type="entry name" value="RIBONUCLEASE H"/>
    <property type="match status" value="1"/>
</dbReference>
<dbReference type="GO" id="GO:0003676">
    <property type="term" value="F:nucleic acid binding"/>
    <property type="evidence" value="ECO:0007669"/>
    <property type="project" value="InterPro"/>
</dbReference>
<comment type="caution">
    <text evidence="1">The sequence shown here is derived from an EMBL/GenBank/DDBJ whole genome shotgun (WGS) entry which is preliminary data.</text>
</comment>
<dbReference type="AlphaFoldDB" id="A0A371EQD3"/>
<evidence type="ECO:0000313" key="1">
    <source>
        <dbReference type="EMBL" id="RDX68268.1"/>
    </source>
</evidence>
<sequence length="137" mass="15677">MGGGGVGRHYLNRKDQAFLLEEDNLSLFTSIEHPQSNGQVEAANKVILRGLQKPLEEAKGRWVEELPQILWSYYITPHSTTNETPFRLTFGTEVVIPVNIGELFPRTALFQSGQNEEELRANLDLLRAKWPTLRNMW</sequence>
<name>A0A371EQD3_MUCPR</name>